<dbReference type="InterPro" id="IPR000182">
    <property type="entry name" value="GNAT_dom"/>
</dbReference>
<dbReference type="RefSeq" id="WP_126991431.1">
    <property type="nucleotide sequence ID" value="NZ_JTFC01000039.1"/>
</dbReference>
<dbReference type="Proteomes" id="UP000288623">
    <property type="component" value="Unassembled WGS sequence"/>
</dbReference>
<dbReference type="OrthoDB" id="9773249at2"/>
<protein>
    <recommendedName>
        <fullName evidence="1">N-acetyltransferase domain-containing protein</fullName>
    </recommendedName>
</protein>
<feature type="domain" description="N-acetyltransferase" evidence="1">
    <location>
        <begin position="102"/>
        <end position="266"/>
    </location>
</feature>
<keyword evidence="3" id="KW-1185">Reference proteome</keyword>
<gene>
    <name evidence="2" type="ORF">QI30_15075</name>
</gene>
<proteinExistence type="predicted"/>
<evidence type="ECO:0000259" key="1">
    <source>
        <dbReference type="PROSITE" id="PS51186"/>
    </source>
</evidence>
<dbReference type="Pfam" id="PF00583">
    <property type="entry name" value="Acetyltransf_1"/>
    <property type="match status" value="1"/>
</dbReference>
<dbReference type="GO" id="GO:0016747">
    <property type="term" value="F:acyltransferase activity, transferring groups other than amino-acyl groups"/>
    <property type="evidence" value="ECO:0007669"/>
    <property type="project" value="InterPro"/>
</dbReference>
<dbReference type="Pfam" id="PF24698">
    <property type="entry name" value="DUF7662"/>
    <property type="match status" value="1"/>
</dbReference>
<dbReference type="PANTHER" id="PTHR43415:SF3">
    <property type="entry name" value="GNAT-FAMILY ACETYLTRANSFERASE"/>
    <property type="match status" value="1"/>
</dbReference>
<comment type="caution">
    <text evidence="2">The sequence shown here is derived from an EMBL/GenBank/DDBJ whole genome shotgun (WGS) entry which is preliminary data.</text>
</comment>
<dbReference type="InterPro" id="IPR056079">
    <property type="entry name" value="DUF7662"/>
</dbReference>
<sequence>MEQHIEKKYIPLSNYFQSTQQSTIQLSFTEIENILGQKLPNASYLNKSWWQKTKSPLKHFLAWTMNGYQVTAVQPGYYVTFHKPVQYENSGETTDDATAYPFIIRQAELDDARDIVLLGEQLSLKMFKYPYGQQHQKYSVQSLRKSIAEWKVANTSIMLLAIVRGEIGGYLFLEGYHSPYLKHRATLTIGLLDAHTNKGIGTRLMAGAEEWAIKNKLRRLELNVAKTNEAAIALFKKFDYVVEGECHDAILIDGHFENELIMSKTL</sequence>
<dbReference type="EMBL" id="JTFC01000039">
    <property type="protein sequence ID" value="RUS53175.1"/>
    <property type="molecule type" value="Genomic_DNA"/>
</dbReference>
<dbReference type="PANTHER" id="PTHR43415">
    <property type="entry name" value="SPERMIDINE N(1)-ACETYLTRANSFERASE"/>
    <property type="match status" value="1"/>
</dbReference>
<dbReference type="Gene3D" id="3.40.630.30">
    <property type="match status" value="1"/>
</dbReference>
<dbReference type="SUPFAM" id="SSF55729">
    <property type="entry name" value="Acyl-CoA N-acyltransferases (Nat)"/>
    <property type="match status" value="1"/>
</dbReference>
<dbReference type="AlphaFoldDB" id="A0A433RQW2"/>
<evidence type="ECO:0000313" key="3">
    <source>
        <dbReference type="Proteomes" id="UP000288623"/>
    </source>
</evidence>
<reference evidence="2 3" key="1">
    <citation type="submission" date="2014-11" db="EMBL/GenBank/DDBJ databases">
        <title>Genome sequence and analysis of novel Kurthia sp.</title>
        <authorList>
            <person name="Lawson J.N."/>
            <person name="Gonzalez J.E."/>
            <person name="Rinauldi L."/>
            <person name="Xuan Z."/>
            <person name="Firman A."/>
            <person name="Shaddox L."/>
            <person name="Trudeau A."/>
            <person name="Shah S."/>
            <person name="Reiman D."/>
        </authorList>
    </citation>
    <scope>NUCLEOTIDE SEQUENCE [LARGE SCALE GENOMIC DNA]</scope>
    <source>
        <strain evidence="2 3">3B1D</strain>
    </source>
</reference>
<dbReference type="PROSITE" id="PS51186">
    <property type="entry name" value="GNAT"/>
    <property type="match status" value="1"/>
</dbReference>
<dbReference type="CDD" id="cd04301">
    <property type="entry name" value="NAT_SF"/>
    <property type="match status" value="1"/>
</dbReference>
<dbReference type="InterPro" id="IPR016181">
    <property type="entry name" value="Acyl_CoA_acyltransferase"/>
</dbReference>
<evidence type="ECO:0000313" key="2">
    <source>
        <dbReference type="EMBL" id="RUS53175.1"/>
    </source>
</evidence>
<organism evidence="2 3">
    <name type="scientific">Candidatus Kurthia intestinigallinarum</name>
    <dbReference type="NCBI Taxonomy" id="1562256"/>
    <lineage>
        <taxon>Bacteria</taxon>
        <taxon>Bacillati</taxon>
        <taxon>Bacillota</taxon>
        <taxon>Bacilli</taxon>
        <taxon>Bacillales</taxon>
        <taxon>Caryophanaceae</taxon>
        <taxon>Kurthia</taxon>
    </lineage>
</organism>
<name>A0A433RQW2_9BACL</name>
<accession>A0A433RQW2</accession>